<comment type="caution">
    <text evidence="1">The sequence shown here is derived from an EMBL/GenBank/DDBJ whole genome shotgun (WGS) entry which is preliminary data.</text>
</comment>
<evidence type="ECO:0000313" key="2">
    <source>
        <dbReference type="EMBL" id="MBH8581689.1"/>
    </source>
</evidence>
<reference evidence="2 4" key="2">
    <citation type="submission" date="2020-12" db="EMBL/GenBank/DDBJ databases">
        <title>Draft genome sequence of Halomonas pacifica strain CARE-V15.</title>
        <authorList>
            <person name="Vignesh N."/>
            <person name="Thabitha A."/>
            <person name="Saravanan R."/>
            <person name="Manigandan V."/>
        </authorList>
    </citation>
    <scope>NUCLEOTIDE SEQUENCE [LARGE SCALE GENOMIC DNA]</scope>
    <source>
        <strain evidence="2 4">CARE-V15</strain>
    </source>
</reference>
<keyword evidence="3" id="KW-1185">Reference proteome</keyword>
<organism evidence="1 3">
    <name type="scientific">Bisbaumannia pacifica</name>
    <dbReference type="NCBI Taxonomy" id="77098"/>
    <lineage>
        <taxon>Bacteria</taxon>
        <taxon>Pseudomonadati</taxon>
        <taxon>Pseudomonadota</taxon>
        <taxon>Gammaproteobacteria</taxon>
        <taxon>Oceanospirillales</taxon>
        <taxon>Halomonadaceae</taxon>
        <taxon>Bisbaumannia</taxon>
    </lineage>
</organism>
<proteinExistence type="predicted"/>
<protein>
    <submittedName>
        <fullName evidence="2">Preprotein translocase subunit YajC</fullName>
    </submittedName>
</protein>
<dbReference type="AlphaFoldDB" id="A0A510X933"/>
<dbReference type="Proteomes" id="UP000321275">
    <property type="component" value="Unassembled WGS sequence"/>
</dbReference>
<dbReference type="EMBL" id="JAEDAF010000019">
    <property type="protein sequence ID" value="MBH8581689.1"/>
    <property type="molecule type" value="Genomic_DNA"/>
</dbReference>
<evidence type="ECO:0000313" key="4">
    <source>
        <dbReference type="Proteomes" id="UP000651738"/>
    </source>
</evidence>
<name>A0A510X933_9GAMM</name>
<dbReference type="EMBL" id="BJUK01000017">
    <property type="protein sequence ID" value="GEK47501.1"/>
    <property type="molecule type" value="Genomic_DNA"/>
</dbReference>
<evidence type="ECO:0000313" key="3">
    <source>
        <dbReference type="Proteomes" id="UP000321275"/>
    </source>
</evidence>
<evidence type="ECO:0000313" key="1">
    <source>
        <dbReference type="EMBL" id="GEK47501.1"/>
    </source>
</evidence>
<dbReference type="Proteomes" id="UP000651738">
    <property type="component" value="Unassembled WGS sequence"/>
</dbReference>
<reference evidence="1 3" key="1">
    <citation type="submission" date="2019-07" db="EMBL/GenBank/DDBJ databases">
        <title>Whole genome shotgun sequence of Halomonas pacifica NBRC 102220.</title>
        <authorList>
            <person name="Hosoyama A."/>
            <person name="Uohara A."/>
            <person name="Ohji S."/>
            <person name="Ichikawa N."/>
        </authorList>
    </citation>
    <scope>NUCLEOTIDE SEQUENCE [LARGE SCALE GENOMIC DNA]</scope>
    <source>
        <strain evidence="1 3">NBRC 102220</strain>
    </source>
</reference>
<accession>A0A510X933</accession>
<dbReference type="OrthoDB" id="5731018at2"/>
<gene>
    <name evidence="1" type="ORF">HPA02_17840</name>
    <name evidence="2" type="ORF">I7V36_16430</name>
</gene>
<sequence length="171" mass="19914">MTWLIILLALALVVSPVMWLKPSPRQKRVAGLRNAVIKAGVEVKLEVPPLHDTDKAMPAYRWRYPQERPGPTFVLVRDSESGESLKPCHAGWRWRTEPLRPLPEAARERLFALLERLPQDALVLESNEHTLTLWWYESQTAERFLSYREDFLFLRDQLAGRPDRPRPTPRA</sequence>
<dbReference type="RefSeq" id="WP_146802845.1">
    <property type="nucleotide sequence ID" value="NZ_BJUK01000017.1"/>
</dbReference>